<dbReference type="AlphaFoldDB" id="A0A819ZEW4"/>
<keyword evidence="2" id="KW-1185">Reference proteome</keyword>
<comment type="caution">
    <text evidence="1">The sequence shown here is derived from an EMBL/GenBank/DDBJ whole genome shotgun (WGS) entry which is preliminary data.</text>
</comment>
<dbReference type="EMBL" id="CAJOBP010000362">
    <property type="protein sequence ID" value="CAF4167595.1"/>
    <property type="molecule type" value="Genomic_DNA"/>
</dbReference>
<gene>
    <name evidence="1" type="ORF">UJA718_LOCUS4485</name>
</gene>
<evidence type="ECO:0000313" key="1">
    <source>
        <dbReference type="EMBL" id="CAF4167595.1"/>
    </source>
</evidence>
<organism evidence="1 2">
    <name type="scientific">Rotaria socialis</name>
    <dbReference type="NCBI Taxonomy" id="392032"/>
    <lineage>
        <taxon>Eukaryota</taxon>
        <taxon>Metazoa</taxon>
        <taxon>Spiralia</taxon>
        <taxon>Gnathifera</taxon>
        <taxon>Rotifera</taxon>
        <taxon>Eurotatoria</taxon>
        <taxon>Bdelloidea</taxon>
        <taxon>Philodinida</taxon>
        <taxon>Philodinidae</taxon>
        <taxon>Rotaria</taxon>
    </lineage>
</organism>
<proteinExistence type="predicted"/>
<feature type="non-terminal residue" evidence="1">
    <location>
        <position position="44"/>
    </location>
</feature>
<reference evidence="1" key="1">
    <citation type="submission" date="2021-02" db="EMBL/GenBank/DDBJ databases">
        <authorList>
            <person name="Nowell W R."/>
        </authorList>
    </citation>
    <scope>NUCLEOTIDE SEQUENCE</scope>
</reference>
<dbReference type="Proteomes" id="UP000663873">
    <property type="component" value="Unassembled WGS sequence"/>
</dbReference>
<sequence length="44" mass="5041">MKILGTHYEVRFRAARCSGPKWGTLISKWGARRVQLSCKWGTFG</sequence>
<protein>
    <submittedName>
        <fullName evidence="1">Uncharacterized protein</fullName>
    </submittedName>
</protein>
<accession>A0A819ZEW4</accession>
<evidence type="ECO:0000313" key="2">
    <source>
        <dbReference type="Proteomes" id="UP000663873"/>
    </source>
</evidence>
<name>A0A819ZEW4_9BILA</name>